<reference evidence="1 2" key="1">
    <citation type="submission" date="2019-03" db="EMBL/GenBank/DDBJ databases">
        <title>Genomic Encyclopedia of Type Strains, Phase IV (KMG-IV): sequencing the most valuable type-strain genomes for metagenomic binning, comparative biology and taxonomic classification.</title>
        <authorList>
            <person name="Goeker M."/>
        </authorList>
    </citation>
    <scope>NUCLEOTIDE SEQUENCE [LARGE SCALE GENOMIC DNA]</scope>
    <source>
        <strain evidence="1 2">DSM 102940</strain>
    </source>
</reference>
<comment type="caution">
    <text evidence="1">The sequence shown here is derived from an EMBL/GenBank/DDBJ whole genome shotgun (WGS) entry which is preliminary data.</text>
</comment>
<keyword evidence="2" id="KW-1185">Reference proteome</keyword>
<accession>A0A4R2KF50</accession>
<sequence>MEGKKTYAEEIIKKIKESKSEDSKNIYNIENDIQDGFVIVKYKKLEVEERELLDGDILMFMPTEFEIMDEELAEIKYPGEDKPDYIYTNEDTTVNLTFSIEEGEINNEEIEEVRDILAKQMQKLYPASKIEDSETLQLDEKSISYFSFDVPLLDGDLYNFMFFMEIKGELLMGTFNSSVYQKKEWKPILKQMLMTIKENKEAPEEESNENR</sequence>
<evidence type="ECO:0000313" key="2">
    <source>
        <dbReference type="Proteomes" id="UP000294919"/>
    </source>
</evidence>
<evidence type="ECO:0000313" key="1">
    <source>
        <dbReference type="EMBL" id="TCO68976.1"/>
    </source>
</evidence>
<dbReference type="OrthoDB" id="249246at2"/>
<dbReference type="Proteomes" id="UP000294919">
    <property type="component" value="Unassembled WGS sequence"/>
</dbReference>
<name>A0A4R2KF50_9FIRM</name>
<dbReference type="RefSeq" id="WP_132247840.1">
    <property type="nucleotide sequence ID" value="NZ_SLWV01000036.1"/>
</dbReference>
<protein>
    <submittedName>
        <fullName evidence="1">Uncharacterized protein</fullName>
    </submittedName>
</protein>
<organism evidence="1 2">
    <name type="scientific">Marinisporobacter balticus</name>
    <dbReference type="NCBI Taxonomy" id="2018667"/>
    <lineage>
        <taxon>Bacteria</taxon>
        <taxon>Bacillati</taxon>
        <taxon>Bacillota</taxon>
        <taxon>Clostridia</taxon>
        <taxon>Peptostreptococcales</taxon>
        <taxon>Thermotaleaceae</taxon>
        <taxon>Marinisporobacter</taxon>
    </lineage>
</organism>
<gene>
    <name evidence="1" type="ORF">EV214_1362</name>
</gene>
<proteinExistence type="predicted"/>
<dbReference type="EMBL" id="SLWV01000036">
    <property type="protein sequence ID" value="TCO68976.1"/>
    <property type="molecule type" value="Genomic_DNA"/>
</dbReference>
<dbReference type="AlphaFoldDB" id="A0A4R2KF50"/>